<reference evidence="1" key="1">
    <citation type="journal article" date="2013" name="Genetics">
        <title>The draft genome and transcriptome of Panagrellus redivivus are shaped by the harsh demands of a free-living lifestyle.</title>
        <authorList>
            <person name="Srinivasan J."/>
            <person name="Dillman A.R."/>
            <person name="Macchietto M.G."/>
            <person name="Heikkinen L."/>
            <person name="Lakso M."/>
            <person name="Fracchia K.M."/>
            <person name="Antoshechkin I."/>
            <person name="Mortazavi A."/>
            <person name="Wong G."/>
            <person name="Sternberg P.W."/>
        </authorList>
    </citation>
    <scope>NUCLEOTIDE SEQUENCE [LARGE SCALE GENOMIC DNA]</scope>
    <source>
        <strain evidence="1">MT8872</strain>
    </source>
</reference>
<dbReference type="Proteomes" id="UP000492821">
    <property type="component" value="Unassembled WGS sequence"/>
</dbReference>
<evidence type="ECO:0000313" key="1">
    <source>
        <dbReference type="Proteomes" id="UP000492821"/>
    </source>
</evidence>
<accession>A0A7E4V5G0</accession>
<keyword evidence="1" id="KW-1185">Reference proteome</keyword>
<proteinExistence type="predicted"/>
<dbReference type="AlphaFoldDB" id="A0A7E4V5G0"/>
<organism evidence="1 2">
    <name type="scientific">Panagrellus redivivus</name>
    <name type="common">Microworm</name>
    <dbReference type="NCBI Taxonomy" id="6233"/>
    <lineage>
        <taxon>Eukaryota</taxon>
        <taxon>Metazoa</taxon>
        <taxon>Ecdysozoa</taxon>
        <taxon>Nematoda</taxon>
        <taxon>Chromadorea</taxon>
        <taxon>Rhabditida</taxon>
        <taxon>Tylenchina</taxon>
        <taxon>Panagrolaimomorpha</taxon>
        <taxon>Panagrolaimoidea</taxon>
        <taxon>Panagrolaimidae</taxon>
        <taxon>Panagrellus</taxon>
    </lineage>
</organism>
<reference evidence="2" key="2">
    <citation type="submission" date="2020-10" db="UniProtKB">
        <authorList>
            <consortium name="WormBaseParasite"/>
        </authorList>
    </citation>
    <scope>IDENTIFICATION</scope>
</reference>
<sequence>MPDSERPTLIHILSLCKGDVDPEVRFDRLENFVITCPDEKPAVNRMLKRCKKCCYVHTEAFKFEIKQMEFVWKVTKPESDLVKTIIKHANSIEITNTILSNSQSRLPLSKWFTDALAERTKDAHVDFTFSTVRQLVAVIPFKCVVGITISKTTDNMCTVIGHNKHIQSVTLGDYDDEMPLPPVSALALPIGNRNFDVARLCKSVHPSTETLSLLLHLRNFDDMMFRIAWLLRTKVKQLIVSICFQESPTTAGQVGTNQRAIQVYSQQMKLFVTKTLTASTVDSVILSVDMDLVHVTPETQDESLEEVLQRANKHNTVNDTDDVIDFIEIPLIHTSKHYVKLSALY</sequence>
<evidence type="ECO:0000313" key="2">
    <source>
        <dbReference type="WBParaSite" id="Pan_g1674.t1"/>
    </source>
</evidence>
<dbReference type="WBParaSite" id="Pan_g1674.t1">
    <property type="protein sequence ID" value="Pan_g1674.t1"/>
    <property type="gene ID" value="Pan_g1674"/>
</dbReference>
<name>A0A7E4V5G0_PANRE</name>
<protein>
    <submittedName>
        <fullName evidence="2">FTH domain-containing protein</fullName>
    </submittedName>
</protein>